<sequence length="1276" mass="140470">MAAPNANTVPLDTPITIKISVNDSLKKIKLPLRDLGANSLPDKLRHVLGVKPDQQVVFERFSDSAGGFIILDPNNPQVFKTLIRAAKAKLKLRLKATVTPVEAVKRQSIPEVVEAPASTDPVIVHSPTPTQQQRDATALGCRSVGSGIFQFREARASQQTLVNPDEAPVPGPFKIDNTEFFNALANANHACAKVAQAVAPAVGRQGHPWSVFCDECDKVMSDAHFHCSVCNGGDYDLCEECVGSGKVCPGDGHWLIKRFIKDGKVINSTTERVSPQNKQIRIEDLLRKSVQNEEVTEKQMPGAFAEDTKTLAEEPRMPTRTCNSCVVVLPEREFITCSDCDDFDLCIACHIANRHGHHPAHDFKPATEETVLPSHAEAMLSAGRNVRHNAICDGCDKAIYGVRHKCLNCPDWDYCGECVKSARHIHPRHRFTAIFQPIPDQMPAQVRHFGIYCDGPLCSAKPAQTYITGVRYKCAVCHDTDFCASCEAIPSNHHNRTHPLIKFKTPVRNVSITTENEDLRGNVRMMGDRRAESTQKSASTETTPVQQTNAATQVQTIAEIKPTEVKQEIKQETQPIPIIKSEEPKSPLAQTPAPTSKLNAHFMQDSIADGTVVQPGARFTQIWTIKNPGPFAWPSGCSVRYVGGDNMLNVDNGHPASVSDIAEASESNVVGREVQIGEEVAFKVVLKAPVRAGKCISYWRVKAADGTPFGHRLWCDVVVKTPEIPQMNTMLAQPIEPLTQTTLETQQQKHQAQLARMQAMRLQQQQQQQYMLRQQMEMMQKQQQAAASGSSLGAPPTYSESNESLHARLGAMRAEQQKRRELMVAQLSAKRDAMHAAGQDFRQLGQDYRQLPTPVASTGTVDNDKLRKESAKQRVEYIKAKILRTREEQRAKSLEMQKQNTISAEQKSAEETEKVKKILEAVSKDAAQEEHVEAEENMERSQMVFPKLDKESPTSSTYQSATSSTTISKGKAAYVENEDGEVERSAAPSVVAEPATPVQAPVAISEPSVSSPEEEFDDLSDDIEVLSATAGDFSEDDGFLTDEEYDILDASDNETVASNDPVCAWCFIGYRALDQAIALYQRTYPGGRHDKFDFVYHPFYLRNTKPEEGSVTLGEAMLAKNGTEAKVAAIKTKMQRIGTAHGILFNYDSKVGSTKLAHVLIQQAGRHRRPDTQKEIVGAMYSMHFEQGGDINNLDELVAVAVKVGVSEKDARVWLHDEQVGAEVDELARTAREEQGVTSVPTIEIGGLRLEGAEDVGGIMEALVSVKEKEIAVGSV</sequence>
<dbReference type="Pfam" id="PF16158">
    <property type="entry name" value="N_BRCA1_IG"/>
    <property type="match status" value="1"/>
</dbReference>
<dbReference type="InterPro" id="IPR001853">
    <property type="entry name" value="DSBA-like_thioredoxin_dom"/>
</dbReference>
<keyword evidence="2 4" id="KW-0863">Zinc-finger</keyword>
<dbReference type="SUPFAM" id="SSF52833">
    <property type="entry name" value="Thioredoxin-like"/>
    <property type="match status" value="1"/>
</dbReference>
<feature type="compositionally biased region" description="Low complexity" evidence="5">
    <location>
        <begin position="953"/>
        <end position="968"/>
    </location>
</feature>
<dbReference type="EMBL" id="JAVRQU010000001">
    <property type="protein sequence ID" value="KAK5707592.1"/>
    <property type="molecule type" value="Genomic_DNA"/>
</dbReference>
<dbReference type="PANTHER" id="PTHR20930">
    <property type="entry name" value="OVARIAN CARCINOMA ANTIGEN CA125-RELATED"/>
    <property type="match status" value="1"/>
</dbReference>
<dbReference type="PROSITE" id="PS50135">
    <property type="entry name" value="ZF_ZZ_2"/>
    <property type="match status" value="1"/>
</dbReference>
<dbReference type="Gene3D" id="3.30.60.90">
    <property type="match status" value="4"/>
</dbReference>
<evidence type="ECO:0000256" key="3">
    <source>
        <dbReference type="ARBA" id="ARBA00022833"/>
    </source>
</evidence>
<dbReference type="GO" id="GO:0008270">
    <property type="term" value="F:zinc ion binding"/>
    <property type="evidence" value="ECO:0007669"/>
    <property type="project" value="UniProtKB-KW"/>
</dbReference>
<organism evidence="7 8">
    <name type="scientific">Elasticomyces elasticus</name>
    <dbReference type="NCBI Taxonomy" id="574655"/>
    <lineage>
        <taxon>Eukaryota</taxon>
        <taxon>Fungi</taxon>
        <taxon>Dikarya</taxon>
        <taxon>Ascomycota</taxon>
        <taxon>Pezizomycotina</taxon>
        <taxon>Dothideomycetes</taxon>
        <taxon>Dothideomycetidae</taxon>
        <taxon>Mycosphaerellales</taxon>
        <taxon>Teratosphaeriaceae</taxon>
        <taxon>Elasticomyces</taxon>
    </lineage>
</organism>
<evidence type="ECO:0000256" key="1">
    <source>
        <dbReference type="ARBA" id="ARBA00022723"/>
    </source>
</evidence>
<dbReference type="InterPro" id="IPR013783">
    <property type="entry name" value="Ig-like_fold"/>
</dbReference>
<dbReference type="Proteomes" id="UP001310594">
    <property type="component" value="Unassembled WGS sequence"/>
</dbReference>
<dbReference type="AlphaFoldDB" id="A0AAN7WDY8"/>
<dbReference type="CDD" id="cd02249">
    <property type="entry name" value="ZZ"/>
    <property type="match status" value="1"/>
</dbReference>
<evidence type="ECO:0000256" key="4">
    <source>
        <dbReference type="PROSITE-ProRule" id="PRU00228"/>
    </source>
</evidence>
<feature type="domain" description="ZZ-type" evidence="6">
    <location>
        <begin position="387"/>
        <end position="443"/>
    </location>
</feature>
<reference evidence="7" key="1">
    <citation type="submission" date="2023-08" db="EMBL/GenBank/DDBJ databases">
        <title>Black Yeasts Isolated from many extreme environments.</title>
        <authorList>
            <person name="Coleine C."/>
            <person name="Stajich J.E."/>
            <person name="Selbmann L."/>
        </authorList>
    </citation>
    <scope>NUCLEOTIDE SEQUENCE</scope>
    <source>
        <strain evidence="7">CCFEE 5810</strain>
    </source>
</reference>
<dbReference type="CDD" id="cd14947">
    <property type="entry name" value="NBR1_like"/>
    <property type="match status" value="1"/>
</dbReference>
<dbReference type="Pfam" id="PF01323">
    <property type="entry name" value="DSBA"/>
    <property type="match status" value="1"/>
</dbReference>
<evidence type="ECO:0000256" key="5">
    <source>
        <dbReference type="SAM" id="MobiDB-lite"/>
    </source>
</evidence>
<gene>
    <name evidence="7" type="ORF">LTR97_000129</name>
</gene>
<proteinExistence type="predicted"/>
<name>A0AAN7WDY8_9PEZI</name>
<evidence type="ECO:0000313" key="8">
    <source>
        <dbReference type="Proteomes" id="UP001310594"/>
    </source>
</evidence>
<keyword evidence="3" id="KW-0862">Zinc</keyword>
<dbReference type="Pfam" id="PF00569">
    <property type="entry name" value="ZZ"/>
    <property type="match status" value="2"/>
</dbReference>
<dbReference type="PANTHER" id="PTHR20930:SF0">
    <property type="entry name" value="PROTEIN ILRUN"/>
    <property type="match status" value="1"/>
</dbReference>
<dbReference type="InterPro" id="IPR000433">
    <property type="entry name" value="Znf_ZZ"/>
</dbReference>
<evidence type="ECO:0000256" key="2">
    <source>
        <dbReference type="ARBA" id="ARBA00022771"/>
    </source>
</evidence>
<evidence type="ECO:0000259" key="6">
    <source>
        <dbReference type="PROSITE" id="PS50135"/>
    </source>
</evidence>
<feature type="region of interest" description="Disordered" evidence="5">
    <location>
        <begin position="528"/>
        <end position="549"/>
    </location>
</feature>
<dbReference type="CDD" id="cd02340">
    <property type="entry name" value="ZZ_NBR1_like"/>
    <property type="match status" value="2"/>
</dbReference>
<comment type="caution">
    <text evidence="7">The sequence shown here is derived from an EMBL/GenBank/DDBJ whole genome shotgun (WGS) entry which is preliminary data.</text>
</comment>
<protein>
    <recommendedName>
        <fullName evidence="6">ZZ-type domain-containing protein</fullName>
    </recommendedName>
</protein>
<dbReference type="Gene3D" id="3.40.30.10">
    <property type="entry name" value="Glutaredoxin"/>
    <property type="match status" value="1"/>
</dbReference>
<evidence type="ECO:0000313" key="7">
    <source>
        <dbReference type="EMBL" id="KAK5707592.1"/>
    </source>
</evidence>
<dbReference type="InterPro" id="IPR036249">
    <property type="entry name" value="Thioredoxin-like_sf"/>
</dbReference>
<dbReference type="InterPro" id="IPR043145">
    <property type="entry name" value="Znf_ZZ_sf"/>
</dbReference>
<dbReference type="CDD" id="cd03024">
    <property type="entry name" value="DsbA_FrnE"/>
    <property type="match status" value="1"/>
</dbReference>
<dbReference type="GO" id="GO:0016491">
    <property type="term" value="F:oxidoreductase activity"/>
    <property type="evidence" value="ECO:0007669"/>
    <property type="project" value="InterPro"/>
</dbReference>
<dbReference type="Gene3D" id="2.60.40.10">
    <property type="entry name" value="Immunoglobulins"/>
    <property type="match status" value="1"/>
</dbReference>
<dbReference type="InterPro" id="IPR032350">
    <property type="entry name" value="Nbr1_FW"/>
</dbReference>
<feature type="region of interest" description="Disordered" evidence="5">
    <location>
        <begin position="948"/>
        <end position="972"/>
    </location>
</feature>
<dbReference type="SMART" id="SM00291">
    <property type="entry name" value="ZnF_ZZ"/>
    <property type="match status" value="4"/>
</dbReference>
<feature type="region of interest" description="Disordered" evidence="5">
    <location>
        <begin position="781"/>
        <end position="802"/>
    </location>
</feature>
<dbReference type="SUPFAM" id="SSF57850">
    <property type="entry name" value="RING/U-box"/>
    <property type="match status" value="4"/>
</dbReference>
<accession>A0AAN7WDY8</accession>
<keyword evidence="1" id="KW-0479">Metal-binding</keyword>